<evidence type="ECO:0000259" key="5">
    <source>
        <dbReference type="Pfam" id="PF07992"/>
    </source>
</evidence>
<keyword evidence="4" id="KW-0560">Oxidoreductase</keyword>
<dbReference type="GO" id="GO:0016651">
    <property type="term" value="F:oxidoreductase activity, acting on NAD(P)H"/>
    <property type="evidence" value="ECO:0007669"/>
    <property type="project" value="TreeGrafter"/>
</dbReference>
<gene>
    <name evidence="7" type="ORF">GTP91_27425</name>
</gene>
<dbReference type="PANTHER" id="PTHR43557:SF2">
    <property type="entry name" value="RIESKE DOMAIN-CONTAINING PROTEIN-RELATED"/>
    <property type="match status" value="1"/>
</dbReference>
<name>A0A845G874_9BURK</name>
<dbReference type="Proteomes" id="UP000470302">
    <property type="component" value="Unassembled WGS sequence"/>
</dbReference>
<organism evidence="7 8">
    <name type="scientific">Duganella vulcania</name>
    <dbReference type="NCBI Taxonomy" id="2692166"/>
    <lineage>
        <taxon>Bacteria</taxon>
        <taxon>Pseudomonadati</taxon>
        <taxon>Pseudomonadota</taxon>
        <taxon>Betaproteobacteria</taxon>
        <taxon>Burkholderiales</taxon>
        <taxon>Oxalobacteraceae</taxon>
        <taxon>Telluria group</taxon>
        <taxon>Duganella</taxon>
    </lineage>
</organism>
<comment type="cofactor">
    <cofactor evidence="1">
        <name>FAD</name>
        <dbReference type="ChEBI" id="CHEBI:57692"/>
    </cofactor>
</comment>
<dbReference type="Pfam" id="PF14759">
    <property type="entry name" value="Reductase_C"/>
    <property type="match status" value="1"/>
</dbReference>
<dbReference type="Gene3D" id="3.30.390.30">
    <property type="match status" value="1"/>
</dbReference>
<evidence type="ECO:0000256" key="4">
    <source>
        <dbReference type="ARBA" id="ARBA00023002"/>
    </source>
</evidence>
<dbReference type="InterPro" id="IPR050446">
    <property type="entry name" value="FAD-oxidoreductase/Apoptosis"/>
</dbReference>
<proteinExistence type="predicted"/>
<evidence type="ECO:0000256" key="2">
    <source>
        <dbReference type="ARBA" id="ARBA00022630"/>
    </source>
</evidence>
<dbReference type="Gene3D" id="3.50.50.60">
    <property type="entry name" value="FAD/NAD(P)-binding domain"/>
    <property type="match status" value="2"/>
</dbReference>
<dbReference type="SUPFAM" id="SSF51905">
    <property type="entry name" value="FAD/NAD(P)-binding domain"/>
    <property type="match status" value="2"/>
</dbReference>
<sequence>MSGAHCIIVGGGHAAAQVVASLCISQWPGRITLVSAESYLPYQRPPLSKSYLSGSSTIEQILIRNPDFYKKPNLDVRLATRVTEITRSDKSVRLDDQSTLRYDKLVLATGAQVRRTTIDGHGLPGVFYLRSAADADGIRQQMPRTNKAVVIGGGYIGLETAAVLCKAGIGVTVLEALPRVLQRVTTEEISAFYKRVHEEEGVRVVTGVVVKSIDGDEYVRSVTLQSGEVIDAQLVIVGIGVVACTDLAAVAGLTVSDGIVVDEYGRTSDPDILAAGDCTNHFNALYGRNIRLESVQNATDQAKVVADTLGGRLSPYRAIPWFWSDQFDMKLQIAGLSQGYDRVVLRGSTTEGRSFAAFYFQGDRLLAIDALNRPKEFVACRKALSEGRRVDPALLADELVPIQDAFAEAPQI</sequence>
<feature type="domain" description="Reductase C-terminal" evidence="6">
    <location>
        <begin position="321"/>
        <end position="404"/>
    </location>
</feature>
<keyword evidence="2" id="KW-0285">Flavoprotein</keyword>
<dbReference type="PRINTS" id="PR00411">
    <property type="entry name" value="PNDRDTASEI"/>
</dbReference>
<dbReference type="AlphaFoldDB" id="A0A845G874"/>
<dbReference type="InterPro" id="IPR023753">
    <property type="entry name" value="FAD/NAD-binding_dom"/>
</dbReference>
<dbReference type="InterPro" id="IPR036188">
    <property type="entry name" value="FAD/NAD-bd_sf"/>
</dbReference>
<evidence type="ECO:0000259" key="6">
    <source>
        <dbReference type="Pfam" id="PF14759"/>
    </source>
</evidence>
<keyword evidence="3" id="KW-0274">FAD</keyword>
<dbReference type="InterPro" id="IPR028202">
    <property type="entry name" value="Reductase_C"/>
</dbReference>
<evidence type="ECO:0000256" key="1">
    <source>
        <dbReference type="ARBA" id="ARBA00001974"/>
    </source>
</evidence>
<dbReference type="EMBL" id="WWCW01000148">
    <property type="protein sequence ID" value="MYM90893.1"/>
    <property type="molecule type" value="Genomic_DNA"/>
</dbReference>
<dbReference type="PANTHER" id="PTHR43557">
    <property type="entry name" value="APOPTOSIS-INDUCING FACTOR 1"/>
    <property type="match status" value="1"/>
</dbReference>
<dbReference type="SUPFAM" id="SSF55424">
    <property type="entry name" value="FAD/NAD-linked reductases, dimerisation (C-terminal) domain"/>
    <property type="match status" value="1"/>
</dbReference>
<accession>A0A845G874</accession>
<comment type="caution">
    <text evidence="7">The sequence shown here is derived from an EMBL/GenBank/DDBJ whole genome shotgun (WGS) entry which is preliminary data.</text>
</comment>
<dbReference type="RefSeq" id="WP_161099611.1">
    <property type="nucleotide sequence ID" value="NZ_WWCW01000148.1"/>
</dbReference>
<evidence type="ECO:0000313" key="8">
    <source>
        <dbReference type="Proteomes" id="UP000470302"/>
    </source>
</evidence>
<dbReference type="PRINTS" id="PR00368">
    <property type="entry name" value="FADPNR"/>
</dbReference>
<dbReference type="InterPro" id="IPR016156">
    <property type="entry name" value="FAD/NAD-linked_Rdtase_dimer_sf"/>
</dbReference>
<protein>
    <submittedName>
        <fullName evidence="7">FAD-dependent oxidoreductase</fullName>
    </submittedName>
</protein>
<feature type="domain" description="FAD/NAD(P)-binding" evidence="5">
    <location>
        <begin position="5"/>
        <end position="302"/>
    </location>
</feature>
<dbReference type="Pfam" id="PF07992">
    <property type="entry name" value="Pyr_redox_2"/>
    <property type="match status" value="1"/>
</dbReference>
<evidence type="ECO:0000256" key="3">
    <source>
        <dbReference type="ARBA" id="ARBA00022827"/>
    </source>
</evidence>
<reference evidence="7 8" key="1">
    <citation type="submission" date="2020-01" db="EMBL/GenBank/DDBJ databases">
        <title>Novel species isolated from a subtropical stream in China.</title>
        <authorList>
            <person name="Lu H."/>
        </authorList>
    </citation>
    <scope>NUCLEOTIDE SEQUENCE [LARGE SCALE GENOMIC DNA]</scope>
    <source>
        <strain evidence="7 8">FT82W</strain>
    </source>
</reference>
<dbReference type="GO" id="GO:0005737">
    <property type="term" value="C:cytoplasm"/>
    <property type="evidence" value="ECO:0007669"/>
    <property type="project" value="TreeGrafter"/>
</dbReference>
<evidence type="ECO:0000313" key="7">
    <source>
        <dbReference type="EMBL" id="MYM90893.1"/>
    </source>
</evidence>